<dbReference type="Pfam" id="PF12800">
    <property type="entry name" value="Fer4_4"/>
    <property type="match status" value="1"/>
</dbReference>
<dbReference type="GeneID" id="74308122"/>
<gene>
    <name evidence="2" type="ORF">L6E24_10435</name>
</gene>
<dbReference type="InterPro" id="IPR017900">
    <property type="entry name" value="4Fe4S_Fe_S_CS"/>
</dbReference>
<dbReference type="InterPro" id="IPR017896">
    <property type="entry name" value="4Fe4S_Fe-S-bd"/>
</dbReference>
<protein>
    <submittedName>
        <fullName evidence="2">Ferredoxin family protein</fullName>
    </submittedName>
</protein>
<proteinExistence type="predicted"/>
<accession>A0A9E7PN64</accession>
<dbReference type="Gene3D" id="3.30.70.20">
    <property type="match status" value="1"/>
</dbReference>
<evidence type="ECO:0000313" key="3">
    <source>
        <dbReference type="Proteomes" id="UP001060368"/>
    </source>
</evidence>
<keyword evidence="3" id="KW-1185">Reference proteome</keyword>
<name>A0A9E7PN64_9EURY</name>
<dbReference type="GO" id="GO:0016491">
    <property type="term" value="F:oxidoreductase activity"/>
    <property type="evidence" value="ECO:0007669"/>
    <property type="project" value="UniProtKB-ARBA"/>
</dbReference>
<feature type="domain" description="4Fe-4S ferredoxin-type" evidence="1">
    <location>
        <begin position="1"/>
        <end position="30"/>
    </location>
</feature>
<dbReference type="EMBL" id="CP096115">
    <property type="protein sequence ID" value="UUX91776.1"/>
    <property type="molecule type" value="Genomic_DNA"/>
</dbReference>
<organism evidence="2 3">
    <name type="scientific">Methanoplanus endosymbiosus</name>
    <dbReference type="NCBI Taxonomy" id="33865"/>
    <lineage>
        <taxon>Archaea</taxon>
        <taxon>Methanobacteriati</taxon>
        <taxon>Methanobacteriota</taxon>
        <taxon>Stenosarchaea group</taxon>
        <taxon>Methanomicrobia</taxon>
        <taxon>Methanomicrobiales</taxon>
        <taxon>Methanomicrobiaceae</taxon>
        <taxon>Methanoplanus</taxon>
    </lineage>
</organism>
<evidence type="ECO:0000259" key="1">
    <source>
        <dbReference type="PROSITE" id="PS51379"/>
    </source>
</evidence>
<dbReference type="SUPFAM" id="SSF54862">
    <property type="entry name" value="4Fe-4S ferredoxins"/>
    <property type="match status" value="1"/>
</dbReference>
<sequence length="90" mass="10326">MKLIIDETRCKGCNLCTTVCPYSIFTEGKKLNERGIVVPVLDRPQRCTNCRLRNLYNRQLCGVCQLICPDQAISWVEETEGLTEKVVIEY</sequence>
<dbReference type="AlphaFoldDB" id="A0A9E7PN64"/>
<dbReference type="Proteomes" id="UP001060368">
    <property type="component" value="Chromosome"/>
</dbReference>
<dbReference type="PROSITE" id="PS51379">
    <property type="entry name" value="4FE4S_FER_2"/>
    <property type="match status" value="1"/>
</dbReference>
<evidence type="ECO:0000313" key="2">
    <source>
        <dbReference type="EMBL" id="UUX91776.1"/>
    </source>
</evidence>
<dbReference type="RefSeq" id="WP_257741927.1">
    <property type="nucleotide sequence ID" value="NZ_CP096115.1"/>
</dbReference>
<reference evidence="2" key="1">
    <citation type="submission" date="2022-04" db="EMBL/GenBank/DDBJ databases">
        <title>Complete genome of Methanoplanus endosymbiosus DSM 3599.</title>
        <authorList>
            <person name="Chen S.-C."/>
            <person name="You Y.-T."/>
            <person name="Zhou Y.-Z."/>
            <person name="Lai M.-C."/>
        </authorList>
    </citation>
    <scope>NUCLEOTIDE SEQUENCE</scope>
    <source>
        <strain evidence="2">DSM 3599</strain>
    </source>
</reference>
<dbReference type="KEGG" id="mend:L6E24_10435"/>
<dbReference type="Pfam" id="PF12838">
    <property type="entry name" value="Fer4_7"/>
    <property type="match status" value="1"/>
</dbReference>
<dbReference type="PROSITE" id="PS00198">
    <property type="entry name" value="4FE4S_FER_1"/>
    <property type="match status" value="1"/>
</dbReference>